<keyword evidence="2" id="KW-1185">Reference proteome</keyword>
<protein>
    <submittedName>
        <fullName evidence="1">Uncharacterized protein</fullName>
    </submittedName>
</protein>
<gene>
    <name evidence="1" type="ORF">Dsin_007473</name>
</gene>
<sequence>MMLSIQVKGMKKDIIAAVQKSGFGWALDRNNGSLLWSSGRYDPRALNRDDGTLEWDTSRINAVLKIRRNESQVIVRKLDVETGEVLLKTFMLPDNNGSNLRKQPIN</sequence>
<dbReference type="EMBL" id="JANJYJ010000002">
    <property type="protein sequence ID" value="KAK3227611.1"/>
    <property type="molecule type" value="Genomic_DNA"/>
</dbReference>
<accession>A0AAE0B0L4</accession>
<dbReference type="SUPFAM" id="SSF50998">
    <property type="entry name" value="Quinoprotein alcohol dehydrogenase-like"/>
    <property type="match status" value="1"/>
</dbReference>
<name>A0AAE0B0L4_9ROSI</name>
<organism evidence="1 2">
    <name type="scientific">Dipteronia sinensis</name>
    <dbReference type="NCBI Taxonomy" id="43782"/>
    <lineage>
        <taxon>Eukaryota</taxon>
        <taxon>Viridiplantae</taxon>
        <taxon>Streptophyta</taxon>
        <taxon>Embryophyta</taxon>
        <taxon>Tracheophyta</taxon>
        <taxon>Spermatophyta</taxon>
        <taxon>Magnoliopsida</taxon>
        <taxon>eudicotyledons</taxon>
        <taxon>Gunneridae</taxon>
        <taxon>Pentapetalae</taxon>
        <taxon>rosids</taxon>
        <taxon>malvids</taxon>
        <taxon>Sapindales</taxon>
        <taxon>Sapindaceae</taxon>
        <taxon>Hippocastanoideae</taxon>
        <taxon>Acereae</taxon>
        <taxon>Dipteronia</taxon>
    </lineage>
</organism>
<dbReference type="InterPro" id="IPR011047">
    <property type="entry name" value="Quinoprotein_ADH-like_sf"/>
</dbReference>
<comment type="caution">
    <text evidence="1">The sequence shown here is derived from an EMBL/GenBank/DDBJ whole genome shotgun (WGS) entry which is preliminary data.</text>
</comment>
<dbReference type="AlphaFoldDB" id="A0AAE0B0L4"/>
<dbReference type="Proteomes" id="UP001281410">
    <property type="component" value="Unassembled WGS sequence"/>
</dbReference>
<dbReference type="PANTHER" id="PTHR32303">
    <property type="entry name" value="QUINOPROTEIN ALCOHOL DEHYDROGENASE (CYTOCHROME C)"/>
    <property type="match status" value="1"/>
</dbReference>
<proteinExistence type="predicted"/>
<evidence type="ECO:0000313" key="2">
    <source>
        <dbReference type="Proteomes" id="UP001281410"/>
    </source>
</evidence>
<reference evidence="1" key="1">
    <citation type="journal article" date="2023" name="Plant J.">
        <title>Genome sequences and population genomics provide insights into the demographic history, inbreeding, and mutation load of two 'living fossil' tree species of Dipteronia.</title>
        <authorList>
            <person name="Feng Y."/>
            <person name="Comes H.P."/>
            <person name="Chen J."/>
            <person name="Zhu S."/>
            <person name="Lu R."/>
            <person name="Zhang X."/>
            <person name="Li P."/>
            <person name="Qiu J."/>
            <person name="Olsen K.M."/>
            <person name="Qiu Y."/>
        </authorList>
    </citation>
    <scope>NUCLEOTIDE SEQUENCE</scope>
    <source>
        <strain evidence="1">NBL</strain>
    </source>
</reference>
<evidence type="ECO:0000313" key="1">
    <source>
        <dbReference type="EMBL" id="KAK3227611.1"/>
    </source>
</evidence>
<dbReference type="PANTHER" id="PTHR32303:SF10">
    <property type="entry name" value="OUTER MEMBRANE PROTEIN ASSEMBLY FACTOR BAMB"/>
    <property type="match status" value="1"/>
</dbReference>